<reference evidence="1 2" key="1">
    <citation type="submission" date="2021-06" db="EMBL/GenBank/DDBJ databases">
        <title>Halomicroarcula sp. a new haloarchaeum isolated from saline soil.</title>
        <authorList>
            <person name="Duran-Viseras A."/>
            <person name="Sanchez-Porro C."/>
            <person name="Ventosa A."/>
        </authorList>
    </citation>
    <scope>NUCLEOTIDE SEQUENCE [LARGE SCALE GENOMIC DNA]</scope>
    <source>
        <strain evidence="1 2">F27</strain>
    </source>
</reference>
<gene>
    <name evidence="1" type="ORF">EGH23_25125</name>
</gene>
<keyword evidence="2" id="KW-1185">Reference proteome</keyword>
<dbReference type="Proteomes" id="UP001430455">
    <property type="component" value="Unassembled WGS sequence"/>
</dbReference>
<accession>A0AAW4PI82</accession>
<organism evidence="1 2">
    <name type="scientific">Haloarcula nitratireducens</name>
    <dbReference type="NCBI Taxonomy" id="2487749"/>
    <lineage>
        <taxon>Archaea</taxon>
        <taxon>Methanobacteriati</taxon>
        <taxon>Methanobacteriota</taxon>
        <taxon>Stenosarchaea group</taxon>
        <taxon>Halobacteria</taxon>
        <taxon>Halobacteriales</taxon>
        <taxon>Haloarculaceae</taxon>
        <taxon>Haloarcula</taxon>
    </lineage>
</organism>
<name>A0AAW4PI82_9EURY</name>
<protein>
    <submittedName>
        <fullName evidence="1">IS630 family transposase</fullName>
    </submittedName>
</protein>
<dbReference type="AlphaFoldDB" id="A0AAW4PI82"/>
<evidence type="ECO:0000313" key="1">
    <source>
        <dbReference type="EMBL" id="MBX0298146.1"/>
    </source>
</evidence>
<sequence length="37" mass="4177">QLQDALSNRFFDSLDELTSAIDTALDQLSLPKVSNYF</sequence>
<evidence type="ECO:0000313" key="2">
    <source>
        <dbReference type="Proteomes" id="UP001430455"/>
    </source>
</evidence>
<dbReference type="EMBL" id="RKLT01000041">
    <property type="protein sequence ID" value="MBX0298146.1"/>
    <property type="molecule type" value="Genomic_DNA"/>
</dbReference>
<proteinExistence type="predicted"/>
<comment type="caution">
    <text evidence="1">The sequence shown here is derived from an EMBL/GenBank/DDBJ whole genome shotgun (WGS) entry which is preliminary data.</text>
</comment>
<feature type="non-terminal residue" evidence="1">
    <location>
        <position position="1"/>
    </location>
</feature>